<comment type="similarity">
    <text evidence="1">Belongs to the TolB family.</text>
</comment>
<evidence type="ECO:0000256" key="2">
    <source>
        <dbReference type="SAM" id="Phobius"/>
    </source>
</evidence>
<evidence type="ECO:0000313" key="4">
    <source>
        <dbReference type="Proteomes" id="UP000310314"/>
    </source>
</evidence>
<dbReference type="Proteomes" id="UP000310314">
    <property type="component" value="Unassembled WGS sequence"/>
</dbReference>
<feature type="transmembrane region" description="Helical" evidence="2">
    <location>
        <begin position="12"/>
        <end position="32"/>
    </location>
</feature>
<evidence type="ECO:0008006" key="5">
    <source>
        <dbReference type="Google" id="ProtNLM"/>
    </source>
</evidence>
<dbReference type="OrthoDB" id="8432779at2"/>
<comment type="caution">
    <text evidence="3">The sequence shown here is derived from an EMBL/GenBank/DDBJ whole genome shotgun (WGS) entry which is preliminary data.</text>
</comment>
<dbReference type="EMBL" id="VATY01000003">
    <property type="protein sequence ID" value="TMM56028.1"/>
    <property type="molecule type" value="Genomic_DNA"/>
</dbReference>
<protein>
    <recommendedName>
        <fullName evidence="5">WD40-like Beta Propeller Repeat</fullName>
    </recommendedName>
</protein>
<dbReference type="SUPFAM" id="SSF82171">
    <property type="entry name" value="DPP6 N-terminal domain-like"/>
    <property type="match status" value="1"/>
</dbReference>
<dbReference type="InterPro" id="IPR011659">
    <property type="entry name" value="WD40"/>
</dbReference>
<sequence length="350" mass="39793">MKKQDKIQFAKNTFLLQALCILTLVLIVFLFGSCDKDENSESPISENPIPEEQLTSGFLFSSDKNGHNELFKHQDDQETLLLSDPNYDYWWPKVSPDKSKFLVYRSPTNTEKNHDDYQEAELLLVDADGKNERVLIEKGKHSWTGQGVARWNKDGSKILMISEQIVPEGKQWRMVTTDAQGNNPKNLSDWWIIDPNFSIDNSQVIFMAFPNNILSFDLSELELHSADYDATNESISNITRLTTNFTRDHDPSFSPNGKQIVFSAGNVAYTNVDITVYDVESNEETKLVDDTGSNGGSMCWSLDGKEILFHSLNLTQHPFQIKKVNINSDEVTTLLASTPQDFGYFHPEVY</sequence>
<dbReference type="PANTHER" id="PTHR36842">
    <property type="entry name" value="PROTEIN TOLB HOMOLOG"/>
    <property type="match status" value="1"/>
</dbReference>
<dbReference type="RefSeq" id="WP_138658895.1">
    <property type="nucleotide sequence ID" value="NZ_VATY01000003.1"/>
</dbReference>
<dbReference type="AlphaFoldDB" id="A0A5S3PNH3"/>
<accession>A0A5S3PNH3</accession>
<dbReference type="InterPro" id="IPR011042">
    <property type="entry name" value="6-blade_b-propeller_TolB-like"/>
</dbReference>
<name>A0A5S3PNH3_9FLAO</name>
<keyword evidence="4" id="KW-1185">Reference proteome</keyword>
<gene>
    <name evidence="3" type="ORF">FEE95_15410</name>
</gene>
<keyword evidence="2" id="KW-0812">Transmembrane</keyword>
<reference evidence="3 4" key="1">
    <citation type="submission" date="2019-05" db="EMBL/GenBank/DDBJ databases">
        <authorList>
            <person name="Zhang J.-Y."/>
            <person name="Feg X."/>
            <person name="Du Z.-J."/>
        </authorList>
    </citation>
    <scope>NUCLEOTIDE SEQUENCE [LARGE SCALE GENOMIC DNA]</scope>
    <source>
        <strain evidence="3 4">RZ26</strain>
    </source>
</reference>
<proteinExistence type="inferred from homology"/>
<dbReference type="Gene3D" id="2.120.10.30">
    <property type="entry name" value="TolB, C-terminal domain"/>
    <property type="match status" value="2"/>
</dbReference>
<dbReference type="Pfam" id="PF07676">
    <property type="entry name" value="PD40"/>
    <property type="match status" value="1"/>
</dbReference>
<keyword evidence="2" id="KW-0472">Membrane</keyword>
<evidence type="ECO:0000313" key="3">
    <source>
        <dbReference type="EMBL" id="TMM56028.1"/>
    </source>
</evidence>
<keyword evidence="2" id="KW-1133">Transmembrane helix</keyword>
<organism evidence="3 4">
    <name type="scientific">Maribacter algarum</name>
    <name type="common">ex Zhang et al. 2020</name>
    <dbReference type="NCBI Taxonomy" id="2578118"/>
    <lineage>
        <taxon>Bacteria</taxon>
        <taxon>Pseudomonadati</taxon>
        <taxon>Bacteroidota</taxon>
        <taxon>Flavobacteriia</taxon>
        <taxon>Flavobacteriales</taxon>
        <taxon>Flavobacteriaceae</taxon>
        <taxon>Maribacter</taxon>
    </lineage>
</organism>
<dbReference type="PROSITE" id="PS51257">
    <property type="entry name" value="PROKAR_LIPOPROTEIN"/>
    <property type="match status" value="1"/>
</dbReference>
<evidence type="ECO:0000256" key="1">
    <source>
        <dbReference type="ARBA" id="ARBA00009820"/>
    </source>
</evidence>